<evidence type="ECO:0000313" key="2">
    <source>
        <dbReference type="EMBL" id="GAX10388.1"/>
    </source>
</evidence>
<name>A0A1Z5J9A4_FISSO</name>
<sequence length="214" mass="24100">MEPQDLTDIVDLCMDEYGKKNRTTLADQLDQWWLQLLVESTMRMKLALDASPLDKDHTILVATQNTSQQSTPRVIGMIEVSWQPVLPDRIPPAVPIPLSLKKMYCQITGTPIEAWIGNLLIDPSFRRRGLAKLLVAATEGLASQRTGCTSLHLHCDAQYSAAQRLYQSMGYRIVPKEDTPFTFDGGVAWKDSIYFVDGVALLYLRKDIDTKGRM</sequence>
<comment type="caution">
    <text evidence="2">The sequence shown here is derived from an EMBL/GenBank/DDBJ whole genome shotgun (WGS) entry which is preliminary data.</text>
</comment>
<evidence type="ECO:0000313" key="3">
    <source>
        <dbReference type="Proteomes" id="UP000198406"/>
    </source>
</evidence>
<dbReference type="Gene3D" id="3.40.630.30">
    <property type="match status" value="1"/>
</dbReference>
<accession>A0A1Z5J9A4</accession>
<gene>
    <name evidence="2" type="ORF">FisN_3Lh608</name>
</gene>
<dbReference type="PROSITE" id="PS51186">
    <property type="entry name" value="GNAT"/>
    <property type="match status" value="1"/>
</dbReference>
<dbReference type="Pfam" id="PF00583">
    <property type="entry name" value="Acetyltransf_1"/>
    <property type="match status" value="1"/>
</dbReference>
<reference evidence="2 3" key="1">
    <citation type="journal article" date="2015" name="Plant Cell">
        <title>Oil accumulation by the oleaginous diatom Fistulifera solaris as revealed by the genome and transcriptome.</title>
        <authorList>
            <person name="Tanaka T."/>
            <person name="Maeda Y."/>
            <person name="Veluchamy A."/>
            <person name="Tanaka M."/>
            <person name="Abida H."/>
            <person name="Marechal E."/>
            <person name="Bowler C."/>
            <person name="Muto M."/>
            <person name="Sunaga Y."/>
            <person name="Tanaka M."/>
            <person name="Yoshino T."/>
            <person name="Taniguchi T."/>
            <person name="Fukuda Y."/>
            <person name="Nemoto M."/>
            <person name="Matsumoto M."/>
            <person name="Wong P.S."/>
            <person name="Aburatani S."/>
            <person name="Fujibuchi W."/>
        </authorList>
    </citation>
    <scope>NUCLEOTIDE SEQUENCE [LARGE SCALE GENOMIC DNA]</scope>
    <source>
        <strain evidence="2 3">JPCC DA0580</strain>
    </source>
</reference>
<dbReference type="InterPro" id="IPR000182">
    <property type="entry name" value="GNAT_dom"/>
</dbReference>
<keyword evidence="3" id="KW-1185">Reference proteome</keyword>
<dbReference type="OrthoDB" id="41532at2759"/>
<dbReference type="GO" id="GO:0009507">
    <property type="term" value="C:chloroplast"/>
    <property type="evidence" value="ECO:0007669"/>
    <property type="project" value="TreeGrafter"/>
</dbReference>
<dbReference type="PANTHER" id="PTHR47443">
    <property type="entry name" value="ACYL-COA N-ACYLTRANSFERASES (NAT) SUPERFAMILY PROTEIN"/>
    <property type="match status" value="1"/>
</dbReference>
<proteinExistence type="predicted"/>
<dbReference type="InterPro" id="IPR016181">
    <property type="entry name" value="Acyl_CoA_acyltransferase"/>
</dbReference>
<dbReference type="PANTHER" id="PTHR47443:SF3">
    <property type="entry name" value="GCN5-RELATED N-ACETYLTRANSFERASE 4, CHLOROPLASTIC"/>
    <property type="match status" value="1"/>
</dbReference>
<dbReference type="EMBL" id="BDSP01000016">
    <property type="protein sequence ID" value="GAX10388.1"/>
    <property type="molecule type" value="Genomic_DNA"/>
</dbReference>
<dbReference type="InParanoid" id="A0A1Z5J9A4"/>
<protein>
    <recommendedName>
        <fullName evidence="1">N-acetyltransferase domain-containing protein</fullName>
    </recommendedName>
</protein>
<dbReference type="SUPFAM" id="SSF55729">
    <property type="entry name" value="Acyl-CoA N-acyltransferases (Nat)"/>
    <property type="match status" value="1"/>
</dbReference>
<dbReference type="Proteomes" id="UP000198406">
    <property type="component" value="Unassembled WGS sequence"/>
</dbReference>
<feature type="domain" description="N-acetyltransferase" evidence="1">
    <location>
        <begin position="1"/>
        <end position="209"/>
    </location>
</feature>
<dbReference type="GO" id="GO:0008080">
    <property type="term" value="F:N-acetyltransferase activity"/>
    <property type="evidence" value="ECO:0007669"/>
    <property type="project" value="TreeGrafter"/>
</dbReference>
<evidence type="ECO:0000259" key="1">
    <source>
        <dbReference type="PROSITE" id="PS51186"/>
    </source>
</evidence>
<organism evidence="2 3">
    <name type="scientific">Fistulifera solaris</name>
    <name type="common">Oleaginous diatom</name>
    <dbReference type="NCBI Taxonomy" id="1519565"/>
    <lineage>
        <taxon>Eukaryota</taxon>
        <taxon>Sar</taxon>
        <taxon>Stramenopiles</taxon>
        <taxon>Ochrophyta</taxon>
        <taxon>Bacillariophyta</taxon>
        <taxon>Bacillariophyceae</taxon>
        <taxon>Bacillariophycidae</taxon>
        <taxon>Naviculales</taxon>
        <taxon>Naviculaceae</taxon>
        <taxon>Fistulifera</taxon>
    </lineage>
</organism>
<dbReference type="AlphaFoldDB" id="A0A1Z5J9A4"/>
<dbReference type="CDD" id="cd04301">
    <property type="entry name" value="NAT_SF"/>
    <property type="match status" value="1"/>
</dbReference>